<organism evidence="4 5">
    <name type="scientific">Pantoea eucrina</name>
    <dbReference type="NCBI Taxonomy" id="472693"/>
    <lineage>
        <taxon>Bacteria</taxon>
        <taxon>Pseudomonadati</taxon>
        <taxon>Pseudomonadota</taxon>
        <taxon>Gammaproteobacteria</taxon>
        <taxon>Enterobacterales</taxon>
        <taxon>Erwiniaceae</taxon>
        <taxon>Pantoea</taxon>
    </lineage>
</organism>
<dbReference type="EMBL" id="JAOBTT010000001">
    <property type="protein sequence ID" value="MDZ7277114.1"/>
    <property type="molecule type" value="Genomic_DNA"/>
</dbReference>
<dbReference type="Proteomes" id="UP001288620">
    <property type="component" value="Unassembled WGS sequence"/>
</dbReference>
<dbReference type="InterPro" id="IPR047775">
    <property type="entry name" value="Stress_YhcN-like"/>
</dbReference>
<dbReference type="PANTHER" id="PTHR34156">
    <property type="entry name" value="OUTER MEMBRANE PROTEIN-RELATED-RELATED"/>
    <property type="match status" value="1"/>
</dbReference>
<evidence type="ECO:0000256" key="1">
    <source>
        <dbReference type="ARBA" id="ARBA00022729"/>
    </source>
</evidence>
<feature type="domain" description="YdgH/BhsA/McbA-like" evidence="3">
    <location>
        <begin position="34"/>
        <end position="88"/>
    </location>
</feature>
<sequence length="88" mass="9121">MKIKTTLAAASLLSLFAFGASAAQLVTNEQAQTLQPTGSIITISGTGGAPIDYRAQLSQKADAQGASAYRVVEANTGDSYHVTAELYK</sequence>
<dbReference type="InterPro" id="IPR010854">
    <property type="entry name" value="YdgH/BhsA/McbA-like_dom"/>
</dbReference>
<accession>A0ABU5LB02</accession>
<evidence type="ECO:0000313" key="5">
    <source>
        <dbReference type="Proteomes" id="UP001288620"/>
    </source>
</evidence>
<proteinExistence type="predicted"/>
<protein>
    <submittedName>
        <fullName evidence="4">Peroxide/acid stress response protein YhcN</fullName>
    </submittedName>
</protein>
<dbReference type="NCBIfam" id="NF033776">
    <property type="entry name" value="stress_YhcN"/>
    <property type="match status" value="1"/>
</dbReference>
<reference evidence="5" key="1">
    <citation type="submission" date="2023-07" db="EMBL/GenBank/DDBJ databases">
        <title>Structural and functional analysis of rice phyllospheric bacteria for their antimicrobial properties and defense elicitation against blast disease.</title>
        <authorList>
            <person name="Sahu K.P."/>
            <person name="Asharani P."/>
            <person name="Kumar M."/>
            <person name="Reddy B."/>
            <person name="Kumar A."/>
        </authorList>
    </citation>
    <scope>NUCLEOTIDE SEQUENCE [LARGE SCALE GENOMIC DNA]</scope>
    <source>
        <strain evidence="5">OsEp_Plm_30P10</strain>
    </source>
</reference>
<evidence type="ECO:0000259" key="3">
    <source>
        <dbReference type="Pfam" id="PF07338"/>
    </source>
</evidence>
<evidence type="ECO:0000313" key="4">
    <source>
        <dbReference type="EMBL" id="MDZ7277114.1"/>
    </source>
</evidence>
<comment type="caution">
    <text evidence="4">The sequence shown here is derived from an EMBL/GenBank/DDBJ whole genome shotgun (WGS) entry which is preliminary data.</text>
</comment>
<keyword evidence="5" id="KW-1185">Reference proteome</keyword>
<dbReference type="InterPro" id="IPR036275">
    <property type="entry name" value="YdgH-like_sf"/>
</dbReference>
<dbReference type="Pfam" id="PF07338">
    <property type="entry name" value="YdgH_BhsA-like"/>
    <property type="match status" value="1"/>
</dbReference>
<dbReference type="RefSeq" id="WP_322541258.1">
    <property type="nucleotide sequence ID" value="NZ_JAOBTT010000001.1"/>
</dbReference>
<feature type="chain" id="PRO_5047101978" evidence="2">
    <location>
        <begin position="23"/>
        <end position="88"/>
    </location>
</feature>
<dbReference type="InterPro" id="IPR025543">
    <property type="entry name" value="Dodecin-like"/>
</dbReference>
<name>A0ABU5LB02_9GAMM</name>
<feature type="signal peptide" evidence="2">
    <location>
        <begin position="1"/>
        <end position="22"/>
    </location>
</feature>
<dbReference type="Gene3D" id="3.30.1660.10">
    <property type="entry name" value="Flavin-binding protein dodecin"/>
    <property type="match status" value="1"/>
</dbReference>
<dbReference type="PANTHER" id="PTHR34156:SF5">
    <property type="entry name" value="OUTER MEMBRANE PROTEIN"/>
    <property type="match status" value="1"/>
</dbReference>
<evidence type="ECO:0000256" key="2">
    <source>
        <dbReference type="SAM" id="SignalP"/>
    </source>
</evidence>
<keyword evidence="1 2" id="KW-0732">Signal</keyword>
<dbReference type="SUPFAM" id="SSF159871">
    <property type="entry name" value="YdgH-like"/>
    <property type="match status" value="1"/>
</dbReference>
<gene>
    <name evidence="4" type="primary">yhcN</name>
    <name evidence="4" type="ORF">N4G40_02290</name>
</gene>
<dbReference type="InterPro" id="IPR051096">
    <property type="entry name" value="BhsA/McbA_stress_biofilm_assoc"/>
</dbReference>